<keyword evidence="2" id="KW-1185">Reference proteome</keyword>
<evidence type="ECO:0000313" key="1">
    <source>
        <dbReference type="EMBL" id="SFT47954.1"/>
    </source>
</evidence>
<dbReference type="Proteomes" id="UP000199165">
    <property type="component" value="Unassembled WGS sequence"/>
</dbReference>
<name>A0A1I6YCM9_9ACTN</name>
<organism evidence="1 2">
    <name type="scientific">Actinopolyspora righensis</name>
    <dbReference type="NCBI Taxonomy" id="995060"/>
    <lineage>
        <taxon>Bacteria</taxon>
        <taxon>Bacillati</taxon>
        <taxon>Actinomycetota</taxon>
        <taxon>Actinomycetes</taxon>
        <taxon>Actinopolysporales</taxon>
        <taxon>Actinopolysporaceae</taxon>
        <taxon>Actinopolyspora</taxon>
        <taxon>Actinopolyspora alba group</taxon>
    </lineage>
</organism>
<proteinExistence type="predicted"/>
<dbReference type="EMBL" id="FPAT01000002">
    <property type="protein sequence ID" value="SFT47954.1"/>
    <property type="molecule type" value="Genomic_DNA"/>
</dbReference>
<accession>A0A1I6YCM9</accession>
<gene>
    <name evidence="1" type="ORF">SAMN04487904_102394</name>
</gene>
<evidence type="ECO:0000313" key="2">
    <source>
        <dbReference type="Proteomes" id="UP000199165"/>
    </source>
</evidence>
<dbReference type="AlphaFoldDB" id="A0A1I6YCM9"/>
<protein>
    <submittedName>
        <fullName evidence="1">Uncharacterized protein</fullName>
    </submittedName>
</protein>
<sequence length="66" mass="7796">MPNTVWSRPSLVKVWTNLSPIRTQCHETGSAMPWKRFTGDDVLFESTMDRYFRGRRSEVLPLPRTR</sequence>
<reference evidence="2" key="1">
    <citation type="submission" date="2016-10" db="EMBL/GenBank/DDBJ databases">
        <authorList>
            <person name="Varghese N."/>
            <person name="Submissions S."/>
        </authorList>
    </citation>
    <scope>NUCLEOTIDE SEQUENCE [LARGE SCALE GENOMIC DNA]</scope>
    <source>
        <strain evidence="2">DSM 45501</strain>
    </source>
</reference>